<name>A0ABS7AQU0_9CLOT</name>
<protein>
    <recommendedName>
        <fullName evidence="6">Cell wall-binding protein</fullName>
    </recommendedName>
</protein>
<dbReference type="PROSITE" id="PS51257">
    <property type="entry name" value="PROKAR_LIPOPROTEIN"/>
    <property type="match status" value="1"/>
</dbReference>
<evidence type="ECO:0008006" key="6">
    <source>
        <dbReference type="Google" id="ProtNLM"/>
    </source>
</evidence>
<gene>
    <name evidence="4" type="ORF">KYD98_12835</name>
</gene>
<dbReference type="Pfam" id="PF01473">
    <property type="entry name" value="Choline_bind_1"/>
    <property type="match status" value="1"/>
</dbReference>
<keyword evidence="1" id="KW-0677">Repeat</keyword>
<keyword evidence="3" id="KW-0812">Transmembrane</keyword>
<feature type="repeat" description="Cell wall-binding" evidence="2">
    <location>
        <begin position="85"/>
        <end position="104"/>
    </location>
</feature>
<keyword evidence="3" id="KW-0472">Membrane</keyword>
<sequence>MQNKKIIIITKGNNMATDKMFVVGGIIAVIVVSGCAAGGAILASNMQTKNVESEPVQSTAPVKEKLNGWQQKGDNWYYYKDDKEQSGWLQDKNSWYYLGNDGKMRSGWIQDQENWYYLNSDGTMATNTTIDGCYLNEKGLIKETPKPKKIEESNKTSDKVNNGVTNAEEALNLIYSNDKVNSQLTSQGICTKEQINPELKKYFQGFQLNESVYVFYLYDMDTGDAVCIYYVGKDTGNVYKRKGGYHQLDDAVLIKNNQEIKTYKWIDPWANR</sequence>
<feature type="repeat" description="Cell wall-binding" evidence="2">
    <location>
        <begin position="105"/>
        <end position="124"/>
    </location>
</feature>
<dbReference type="Gene3D" id="2.10.270.10">
    <property type="entry name" value="Cholin Binding"/>
    <property type="match status" value="1"/>
</dbReference>
<evidence type="ECO:0000256" key="2">
    <source>
        <dbReference type="PROSITE-ProRule" id="PRU00591"/>
    </source>
</evidence>
<dbReference type="Pfam" id="PF19127">
    <property type="entry name" value="Choline_bind_3"/>
    <property type="match status" value="1"/>
</dbReference>
<keyword evidence="3" id="KW-1133">Transmembrane helix</keyword>
<comment type="caution">
    <text evidence="4">The sequence shown here is derived from an EMBL/GenBank/DDBJ whole genome shotgun (WGS) entry which is preliminary data.</text>
</comment>
<evidence type="ECO:0000256" key="3">
    <source>
        <dbReference type="SAM" id="Phobius"/>
    </source>
</evidence>
<evidence type="ECO:0000313" key="4">
    <source>
        <dbReference type="EMBL" id="MBW6410982.1"/>
    </source>
</evidence>
<proteinExistence type="predicted"/>
<accession>A0ABS7AQU0</accession>
<feature type="transmembrane region" description="Helical" evidence="3">
    <location>
        <begin position="21"/>
        <end position="43"/>
    </location>
</feature>
<evidence type="ECO:0000313" key="5">
    <source>
        <dbReference type="Proteomes" id="UP001519921"/>
    </source>
</evidence>
<dbReference type="SUPFAM" id="SSF69360">
    <property type="entry name" value="Cell wall binding repeat"/>
    <property type="match status" value="1"/>
</dbReference>
<organism evidence="4 5">
    <name type="scientific">Clostridium weizhouense</name>
    <dbReference type="NCBI Taxonomy" id="2859781"/>
    <lineage>
        <taxon>Bacteria</taxon>
        <taxon>Bacillati</taxon>
        <taxon>Bacillota</taxon>
        <taxon>Clostridia</taxon>
        <taxon>Eubacteriales</taxon>
        <taxon>Clostridiaceae</taxon>
        <taxon>Clostridium</taxon>
    </lineage>
</organism>
<dbReference type="PROSITE" id="PS51170">
    <property type="entry name" value="CW"/>
    <property type="match status" value="2"/>
</dbReference>
<dbReference type="EMBL" id="JAHXPT010000010">
    <property type="protein sequence ID" value="MBW6410982.1"/>
    <property type="molecule type" value="Genomic_DNA"/>
</dbReference>
<keyword evidence="5" id="KW-1185">Reference proteome</keyword>
<dbReference type="InterPro" id="IPR018337">
    <property type="entry name" value="Cell_wall/Cho-bd_repeat"/>
</dbReference>
<dbReference type="Proteomes" id="UP001519921">
    <property type="component" value="Unassembled WGS sequence"/>
</dbReference>
<reference evidence="4 5" key="1">
    <citation type="submission" date="2021-07" db="EMBL/GenBank/DDBJ databases">
        <title>Clostridium weizhouense sp. nov., an anaerobic bacterium isolated from activated sludge of Petroleum wastewater.</title>
        <authorList>
            <person name="Li Q."/>
        </authorList>
    </citation>
    <scope>NUCLEOTIDE SEQUENCE [LARGE SCALE GENOMIC DNA]</scope>
    <source>
        <strain evidence="4 5">YB-6</strain>
    </source>
</reference>
<evidence type="ECO:0000256" key="1">
    <source>
        <dbReference type="ARBA" id="ARBA00022737"/>
    </source>
</evidence>